<comment type="caution">
    <text evidence="3">The sequence shown here is derived from an EMBL/GenBank/DDBJ whole genome shotgun (WGS) entry which is preliminary data.</text>
</comment>
<keyword evidence="4" id="KW-1185">Reference proteome</keyword>
<dbReference type="Proteomes" id="UP000758603">
    <property type="component" value="Unassembled WGS sequence"/>
</dbReference>
<keyword evidence="2" id="KW-0812">Transmembrane</keyword>
<dbReference type="InterPro" id="IPR053008">
    <property type="entry name" value="Phomopsin_biosynth_assoc"/>
</dbReference>
<dbReference type="AlphaFoldDB" id="A0A9P8UVT0"/>
<dbReference type="OrthoDB" id="3501153at2759"/>
<proteinExistence type="predicted"/>
<gene>
    <name evidence="3" type="ORF">BKA67DRAFT_529594</name>
</gene>
<name>A0A9P8UVT0_9PEZI</name>
<dbReference type="RefSeq" id="XP_045963572.1">
    <property type="nucleotide sequence ID" value="XM_046099094.1"/>
</dbReference>
<evidence type="ECO:0000256" key="1">
    <source>
        <dbReference type="SAM" id="MobiDB-lite"/>
    </source>
</evidence>
<protein>
    <recommendedName>
        <fullName evidence="5">DUF3328 domain containing protein</fullName>
    </recommendedName>
</protein>
<dbReference type="PANTHER" id="PTHR35896">
    <property type="entry name" value="IG-LIKE DOMAIN-CONTAINING PROTEIN"/>
    <property type="match status" value="1"/>
</dbReference>
<evidence type="ECO:0000313" key="3">
    <source>
        <dbReference type="EMBL" id="KAH6659441.1"/>
    </source>
</evidence>
<sequence>MRSIWKRPYHKIDDEKDGLTSGDELSSLSNDSDNDQIPGSRGHRAIVYILALSIGLNIILSAITLWYTISHSSSSSLKNHRYHNGQDEKPQRVCGDTATEALSLGCTLDPMTWSWLSPSCPRYASSEFETSEELPYKYYVDPYNLVLAEGKNWTLALDNQVRLYAERREHVTHCVYTFLSLAQIIRDGTQTHPRLSAYEHIQHCVEIVLESVRRDRDWHTVDADMGEVSFDEGC</sequence>
<evidence type="ECO:0000313" key="4">
    <source>
        <dbReference type="Proteomes" id="UP000758603"/>
    </source>
</evidence>
<accession>A0A9P8UVT0</accession>
<keyword evidence="2" id="KW-1133">Transmembrane helix</keyword>
<organism evidence="3 4">
    <name type="scientific">Truncatella angustata</name>
    <dbReference type="NCBI Taxonomy" id="152316"/>
    <lineage>
        <taxon>Eukaryota</taxon>
        <taxon>Fungi</taxon>
        <taxon>Dikarya</taxon>
        <taxon>Ascomycota</taxon>
        <taxon>Pezizomycotina</taxon>
        <taxon>Sordariomycetes</taxon>
        <taxon>Xylariomycetidae</taxon>
        <taxon>Amphisphaeriales</taxon>
        <taxon>Sporocadaceae</taxon>
        <taxon>Truncatella</taxon>
    </lineage>
</organism>
<dbReference type="EMBL" id="JAGPXC010000001">
    <property type="protein sequence ID" value="KAH6659441.1"/>
    <property type="molecule type" value="Genomic_DNA"/>
</dbReference>
<feature type="transmembrane region" description="Helical" evidence="2">
    <location>
        <begin position="45"/>
        <end position="69"/>
    </location>
</feature>
<evidence type="ECO:0008006" key="5">
    <source>
        <dbReference type="Google" id="ProtNLM"/>
    </source>
</evidence>
<evidence type="ECO:0000256" key="2">
    <source>
        <dbReference type="SAM" id="Phobius"/>
    </source>
</evidence>
<dbReference type="GeneID" id="70127986"/>
<dbReference type="PANTHER" id="PTHR35896:SF3">
    <property type="entry name" value="MAJOR FACILITATOR SUPERFAMILY TRANSPORTER"/>
    <property type="match status" value="1"/>
</dbReference>
<keyword evidence="2" id="KW-0472">Membrane</keyword>
<reference evidence="3" key="1">
    <citation type="journal article" date="2021" name="Nat. Commun.">
        <title>Genetic determinants of endophytism in the Arabidopsis root mycobiome.</title>
        <authorList>
            <person name="Mesny F."/>
            <person name="Miyauchi S."/>
            <person name="Thiergart T."/>
            <person name="Pickel B."/>
            <person name="Atanasova L."/>
            <person name="Karlsson M."/>
            <person name="Huettel B."/>
            <person name="Barry K.W."/>
            <person name="Haridas S."/>
            <person name="Chen C."/>
            <person name="Bauer D."/>
            <person name="Andreopoulos W."/>
            <person name="Pangilinan J."/>
            <person name="LaButti K."/>
            <person name="Riley R."/>
            <person name="Lipzen A."/>
            <person name="Clum A."/>
            <person name="Drula E."/>
            <person name="Henrissat B."/>
            <person name="Kohler A."/>
            <person name="Grigoriev I.V."/>
            <person name="Martin F.M."/>
            <person name="Hacquard S."/>
        </authorList>
    </citation>
    <scope>NUCLEOTIDE SEQUENCE</scope>
    <source>
        <strain evidence="3">MPI-SDFR-AT-0073</strain>
    </source>
</reference>
<feature type="region of interest" description="Disordered" evidence="1">
    <location>
        <begin position="16"/>
        <end position="38"/>
    </location>
</feature>